<gene>
    <name evidence="2" type="ORF">ADIWIN_3017</name>
</gene>
<keyword evidence="1" id="KW-0472">Membrane</keyword>
<dbReference type="EMBL" id="ATMR01000128">
    <property type="protein sequence ID" value="EPR72178.1"/>
    <property type="molecule type" value="Genomic_DNA"/>
</dbReference>
<dbReference type="STRING" id="641526.ADIWIN_3017"/>
<dbReference type="AlphaFoldDB" id="S7X829"/>
<reference evidence="2 3" key="1">
    <citation type="journal article" date="2013" name="Genome Announc.">
        <title>Draft Genome Sequence of Winogradskyella psychrotolerans RS-3T, Isolated from the Marine Transect of Kongsfjorden, Ny-Alesund, Svalbard, Arctic Ocean.</title>
        <authorList>
            <person name="Kumar Pinnaka A."/>
            <person name="Ara S."/>
            <person name="Singh A."/>
            <person name="Shivaji S."/>
        </authorList>
    </citation>
    <scope>NUCLEOTIDE SEQUENCE [LARGE SCALE GENOMIC DNA]</scope>
    <source>
        <strain evidence="2 3">RS-3</strain>
    </source>
</reference>
<name>S7X829_9FLAO</name>
<dbReference type="eggNOG" id="ENOG50331WR">
    <property type="taxonomic scope" value="Bacteria"/>
</dbReference>
<dbReference type="RefSeq" id="WP_020896851.1">
    <property type="nucleotide sequence ID" value="NZ_ATMR01000128.1"/>
</dbReference>
<accession>S7X829</accession>
<proteinExistence type="predicted"/>
<keyword evidence="3" id="KW-1185">Reference proteome</keyword>
<keyword evidence="1" id="KW-0812">Transmembrane</keyword>
<evidence type="ECO:0000313" key="3">
    <source>
        <dbReference type="Proteomes" id="UP000014962"/>
    </source>
</evidence>
<dbReference type="OrthoDB" id="981524at2"/>
<sequence>MKNNNLHNVKSSGFKTPNNYFESFETDLFERLNEKEYLKSSETSGFTVPKDYFESVENTILEKLNDSSKKPVIVLKPRSTFYYVAGIAASFAILFGLVFNNDSISFENIDTALIENYLYQEEYSNDDFASLFKTSDISEIDFIDINVSDETLNQYFENIEPEDLIFD</sequence>
<keyword evidence="1" id="KW-1133">Transmembrane helix</keyword>
<feature type="transmembrane region" description="Helical" evidence="1">
    <location>
        <begin position="80"/>
        <end position="99"/>
    </location>
</feature>
<protein>
    <submittedName>
        <fullName evidence="2">Uncharacterized protein</fullName>
    </submittedName>
</protein>
<comment type="caution">
    <text evidence="2">The sequence shown here is derived from an EMBL/GenBank/DDBJ whole genome shotgun (WGS) entry which is preliminary data.</text>
</comment>
<evidence type="ECO:0000313" key="2">
    <source>
        <dbReference type="EMBL" id="EPR72178.1"/>
    </source>
</evidence>
<dbReference type="Proteomes" id="UP000014962">
    <property type="component" value="Unassembled WGS sequence"/>
</dbReference>
<organism evidence="2 3">
    <name type="scientific">Winogradskyella psychrotolerans RS-3</name>
    <dbReference type="NCBI Taxonomy" id="641526"/>
    <lineage>
        <taxon>Bacteria</taxon>
        <taxon>Pseudomonadati</taxon>
        <taxon>Bacteroidota</taxon>
        <taxon>Flavobacteriia</taxon>
        <taxon>Flavobacteriales</taxon>
        <taxon>Flavobacteriaceae</taxon>
        <taxon>Winogradskyella</taxon>
    </lineage>
</organism>
<evidence type="ECO:0000256" key="1">
    <source>
        <dbReference type="SAM" id="Phobius"/>
    </source>
</evidence>